<dbReference type="PANTHER" id="PTHR48472:SF1">
    <property type="entry name" value="TC1-LIKE TRANSPOSASE DDE DOMAIN-CONTAINING PROTEIN"/>
    <property type="match status" value="1"/>
</dbReference>
<keyword evidence="2" id="KW-1185">Reference proteome</keyword>
<feature type="non-terminal residue" evidence="1">
    <location>
        <position position="96"/>
    </location>
</feature>
<evidence type="ECO:0000313" key="2">
    <source>
        <dbReference type="Proteomes" id="UP001221757"/>
    </source>
</evidence>
<feature type="non-terminal residue" evidence="1">
    <location>
        <position position="1"/>
    </location>
</feature>
<dbReference type="AlphaFoldDB" id="A0AAD7G8F5"/>
<sequence>DIDYLSALLDANPSLYLDELQEQLADVRQVNVSIPTLSRAIQRLAITKKQVAPEAIERNELLRATWQAAHGDIPMEYFVWLDEASVDNRTHQRTTG</sequence>
<dbReference type="PANTHER" id="PTHR48472">
    <property type="entry name" value="TC1-LIKE TRANSPOSASE DDE DOMAIN-CONTAINING PROTEIN"/>
    <property type="match status" value="1"/>
</dbReference>
<name>A0AAD7G8F5_MYCRO</name>
<dbReference type="EMBL" id="JARKIE010000140">
    <property type="protein sequence ID" value="KAJ7677221.1"/>
    <property type="molecule type" value="Genomic_DNA"/>
</dbReference>
<accession>A0AAD7G8F5</accession>
<gene>
    <name evidence="1" type="ORF">B0H17DRAFT_871120</name>
</gene>
<protein>
    <submittedName>
        <fullName evidence="1">Uncharacterized protein</fullName>
    </submittedName>
</protein>
<reference evidence="1" key="1">
    <citation type="submission" date="2023-03" db="EMBL/GenBank/DDBJ databases">
        <title>Massive genome expansion in bonnet fungi (Mycena s.s.) driven by repeated elements and novel gene families across ecological guilds.</title>
        <authorList>
            <consortium name="Lawrence Berkeley National Laboratory"/>
            <person name="Harder C.B."/>
            <person name="Miyauchi S."/>
            <person name="Viragh M."/>
            <person name="Kuo A."/>
            <person name="Thoen E."/>
            <person name="Andreopoulos B."/>
            <person name="Lu D."/>
            <person name="Skrede I."/>
            <person name="Drula E."/>
            <person name="Henrissat B."/>
            <person name="Morin E."/>
            <person name="Kohler A."/>
            <person name="Barry K."/>
            <person name="LaButti K."/>
            <person name="Morin E."/>
            <person name="Salamov A."/>
            <person name="Lipzen A."/>
            <person name="Mereny Z."/>
            <person name="Hegedus B."/>
            <person name="Baldrian P."/>
            <person name="Stursova M."/>
            <person name="Weitz H."/>
            <person name="Taylor A."/>
            <person name="Grigoriev I.V."/>
            <person name="Nagy L.G."/>
            <person name="Martin F."/>
            <person name="Kauserud H."/>
        </authorList>
    </citation>
    <scope>NUCLEOTIDE SEQUENCE</scope>
    <source>
        <strain evidence="1">CBHHK067</strain>
    </source>
</reference>
<proteinExistence type="predicted"/>
<dbReference type="Proteomes" id="UP001221757">
    <property type="component" value="Unassembled WGS sequence"/>
</dbReference>
<evidence type="ECO:0000313" key="1">
    <source>
        <dbReference type="EMBL" id="KAJ7677221.1"/>
    </source>
</evidence>
<organism evidence="1 2">
    <name type="scientific">Mycena rosella</name>
    <name type="common">Pink bonnet</name>
    <name type="synonym">Agaricus rosellus</name>
    <dbReference type="NCBI Taxonomy" id="1033263"/>
    <lineage>
        <taxon>Eukaryota</taxon>
        <taxon>Fungi</taxon>
        <taxon>Dikarya</taxon>
        <taxon>Basidiomycota</taxon>
        <taxon>Agaricomycotina</taxon>
        <taxon>Agaricomycetes</taxon>
        <taxon>Agaricomycetidae</taxon>
        <taxon>Agaricales</taxon>
        <taxon>Marasmiineae</taxon>
        <taxon>Mycenaceae</taxon>
        <taxon>Mycena</taxon>
    </lineage>
</organism>
<comment type="caution">
    <text evidence="1">The sequence shown here is derived from an EMBL/GenBank/DDBJ whole genome shotgun (WGS) entry which is preliminary data.</text>
</comment>